<proteinExistence type="predicted"/>
<sequence length="153" mass="17416">LEEAQQRLQTYTAEAKKTKENILAYEEAREVQEAKLLELTTALSTSESKMKAVEESSKLFEDTIKLDLSSLEEQLKEEQKLKLSAEDQLSEVQSQLKIEQESKIVLQKLISESEAQQEYLESKISQLELSSIENAESAAKASQEYETVITELR</sequence>
<feature type="non-terminal residue" evidence="2">
    <location>
        <position position="153"/>
    </location>
</feature>
<organism evidence="2">
    <name type="scientific">Arion vulgaris</name>
    <dbReference type="NCBI Taxonomy" id="1028688"/>
    <lineage>
        <taxon>Eukaryota</taxon>
        <taxon>Metazoa</taxon>
        <taxon>Spiralia</taxon>
        <taxon>Lophotrochozoa</taxon>
        <taxon>Mollusca</taxon>
        <taxon>Gastropoda</taxon>
        <taxon>Heterobranchia</taxon>
        <taxon>Euthyneura</taxon>
        <taxon>Panpulmonata</taxon>
        <taxon>Eupulmonata</taxon>
        <taxon>Stylommatophora</taxon>
        <taxon>Helicina</taxon>
        <taxon>Arionoidea</taxon>
        <taxon>Arionidae</taxon>
        <taxon>Arion</taxon>
    </lineage>
</organism>
<dbReference type="EMBL" id="HACG01021459">
    <property type="protein sequence ID" value="CEK68324.1"/>
    <property type="molecule type" value="Transcribed_RNA"/>
</dbReference>
<evidence type="ECO:0000313" key="2">
    <source>
        <dbReference type="EMBL" id="CEK68324.1"/>
    </source>
</evidence>
<feature type="coiled-coil region" evidence="1">
    <location>
        <begin position="1"/>
        <end position="35"/>
    </location>
</feature>
<feature type="coiled-coil region" evidence="1">
    <location>
        <begin position="61"/>
        <end position="102"/>
    </location>
</feature>
<keyword evidence="1" id="KW-0175">Coiled coil</keyword>
<feature type="non-terminal residue" evidence="2">
    <location>
        <position position="1"/>
    </location>
</feature>
<evidence type="ECO:0000256" key="1">
    <source>
        <dbReference type="SAM" id="Coils"/>
    </source>
</evidence>
<protein>
    <submittedName>
        <fullName evidence="2">Uncharacterized protein</fullName>
    </submittedName>
</protein>
<name>A0A0B6ZI76_9EUPU</name>
<dbReference type="AlphaFoldDB" id="A0A0B6ZI76"/>
<reference evidence="2" key="1">
    <citation type="submission" date="2014-12" db="EMBL/GenBank/DDBJ databases">
        <title>Insight into the proteome of Arion vulgaris.</title>
        <authorList>
            <person name="Aradska J."/>
            <person name="Bulat T."/>
            <person name="Smidak R."/>
            <person name="Sarate P."/>
            <person name="Gangsoo J."/>
            <person name="Sialana F."/>
            <person name="Bilban M."/>
            <person name="Lubec G."/>
        </authorList>
    </citation>
    <scope>NUCLEOTIDE SEQUENCE</scope>
    <source>
        <tissue evidence="2">Skin</tissue>
    </source>
</reference>
<accession>A0A0B6ZI76</accession>
<gene>
    <name evidence="2" type="primary">ORF65929</name>
</gene>